<evidence type="ECO:0000313" key="3">
    <source>
        <dbReference type="EMBL" id="SZX74475.1"/>
    </source>
</evidence>
<proteinExistence type="predicted"/>
<dbReference type="Proteomes" id="UP000256970">
    <property type="component" value="Unassembled WGS sequence"/>
</dbReference>
<keyword evidence="2" id="KW-1133">Transmembrane helix</keyword>
<feature type="transmembrane region" description="Helical" evidence="2">
    <location>
        <begin position="98"/>
        <end position="122"/>
    </location>
</feature>
<accession>A0A383WA12</accession>
<feature type="region of interest" description="Disordered" evidence="1">
    <location>
        <begin position="1"/>
        <end position="20"/>
    </location>
</feature>
<feature type="transmembrane region" description="Helical" evidence="2">
    <location>
        <begin position="303"/>
        <end position="322"/>
    </location>
</feature>
<keyword evidence="2" id="KW-0812">Transmembrane</keyword>
<reference evidence="3 4" key="1">
    <citation type="submission" date="2016-10" db="EMBL/GenBank/DDBJ databases">
        <authorList>
            <person name="Cai Z."/>
        </authorList>
    </citation>
    <scope>NUCLEOTIDE SEQUENCE [LARGE SCALE GENOMIC DNA]</scope>
</reference>
<feature type="transmembrane region" description="Helical" evidence="2">
    <location>
        <begin position="74"/>
        <end position="92"/>
    </location>
</feature>
<organism evidence="3 4">
    <name type="scientific">Tetradesmus obliquus</name>
    <name type="common">Green alga</name>
    <name type="synonym">Acutodesmus obliquus</name>
    <dbReference type="NCBI Taxonomy" id="3088"/>
    <lineage>
        <taxon>Eukaryota</taxon>
        <taxon>Viridiplantae</taxon>
        <taxon>Chlorophyta</taxon>
        <taxon>core chlorophytes</taxon>
        <taxon>Chlorophyceae</taxon>
        <taxon>CS clade</taxon>
        <taxon>Sphaeropleales</taxon>
        <taxon>Scenedesmaceae</taxon>
        <taxon>Tetradesmus</taxon>
    </lineage>
</organism>
<sequence>MAAAAAQQPSTRGASYSSSPGDGDLGIDSSLLYESFTDAAANCLAGAYLALYAFLHACSSPVVISIVKKTSKTVVITALCHYVLLTVMLWPLGLLCRMLSLLTLFLVSFDVSALVASSMAVYPMATILLMKYVYRSSMDECFASTLEQLNHKYAAHLAAMPRRFKPSMSQKVLARLGLSLDDSDDLRTMLMLMLVGLLLRGWRSLPYIGWLVAPVLQFLSIRYMVGRPVAAALLSVAAALGPALEGPVMSFVQLWASAKVLGRSSLRYYLDRCVPRDKRSAFIRAFEYSIVSYFLLPTALMRLPLLGSLVAFPAAALGAHALQDLLRRRAGALEAVEHLQ</sequence>
<feature type="compositionally biased region" description="Polar residues" evidence="1">
    <location>
        <begin position="7"/>
        <end position="20"/>
    </location>
</feature>
<dbReference type="AlphaFoldDB" id="A0A383WA12"/>
<evidence type="ECO:0000256" key="1">
    <source>
        <dbReference type="SAM" id="MobiDB-lite"/>
    </source>
</evidence>
<gene>
    <name evidence="3" type="ORF">BQ4739_LOCUS14744</name>
</gene>
<protein>
    <submittedName>
        <fullName evidence="3">Uncharacterized protein</fullName>
    </submittedName>
</protein>
<evidence type="ECO:0000256" key="2">
    <source>
        <dbReference type="SAM" id="Phobius"/>
    </source>
</evidence>
<feature type="transmembrane region" description="Helical" evidence="2">
    <location>
        <begin position="39"/>
        <end position="67"/>
    </location>
</feature>
<keyword evidence="4" id="KW-1185">Reference proteome</keyword>
<name>A0A383WA12_TETOB</name>
<feature type="transmembrane region" description="Helical" evidence="2">
    <location>
        <begin position="232"/>
        <end position="256"/>
    </location>
</feature>
<evidence type="ECO:0000313" key="4">
    <source>
        <dbReference type="Proteomes" id="UP000256970"/>
    </source>
</evidence>
<dbReference type="EMBL" id="FNXT01001215">
    <property type="protein sequence ID" value="SZX74475.1"/>
    <property type="molecule type" value="Genomic_DNA"/>
</dbReference>
<keyword evidence="2" id="KW-0472">Membrane</keyword>